<reference evidence="4 5" key="1">
    <citation type="submission" date="2024-10" db="EMBL/GenBank/DDBJ databases">
        <authorList>
            <person name="Kim D."/>
        </authorList>
    </citation>
    <scope>NUCLEOTIDE SEQUENCE [LARGE SCALE GENOMIC DNA]</scope>
    <source>
        <strain evidence="4">Taebaek</strain>
    </source>
</reference>
<dbReference type="PANTHER" id="PTHR10758:SF1">
    <property type="entry name" value="COP9 SIGNALOSOME COMPLEX SUBUNIT 3"/>
    <property type="match status" value="1"/>
</dbReference>
<feature type="domain" description="COP9 signalosome complex subunit 3 N-terminal helical repeats" evidence="3">
    <location>
        <begin position="255"/>
        <end position="334"/>
    </location>
</feature>
<feature type="region of interest" description="Disordered" evidence="2">
    <location>
        <begin position="235"/>
        <end position="254"/>
    </location>
</feature>
<keyword evidence="1" id="KW-0963">Cytoplasm</keyword>
<keyword evidence="5" id="KW-1185">Reference proteome</keyword>
<organism evidence="4 5">
    <name type="scientific">Heterodera schachtii</name>
    <name type="common">Sugarbeet cyst nematode worm</name>
    <name type="synonym">Tylenchus schachtii</name>
    <dbReference type="NCBI Taxonomy" id="97005"/>
    <lineage>
        <taxon>Eukaryota</taxon>
        <taxon>Metazoa</taxon>
        <taxon>Ecdysozoa</taxon>
        <taxon>Nematoda</taxon>
        <taxon>Chromadorea</taxon>
        <taxon>Rhabditida</taxon>
        <taxon>Tylenchina</taxon>
        <taxon>Tylenchomorpha</taxon>
        <taxon>Tylenchoidea</taxon>
        <taxon>Heteroderidae</taxon>
        <taxon>Heteroderinae</taxon>
        <taxon>Heterodera</taxon>
    </lineage>
</organism>
<comment type="caution">
    <text evidence="4">The sequence shown here is derived from an EMBL/GenBank/DDBJ whole genome shotgun (WGS) entry which is preliminary data.</text>
</comment>
<feature type="compositionally biased region" description="Low complexity" evidence="2">
    <location>
        <begin position="210"/>
        <end position="219"/>
    </location>
</feature>
<dbReference type="InterPro" id="IPR050756">
    <property type="entry name" value="CSN3"/>
</dbReference>
<dbReference type="AlphaFoldDB" id="A0ABD2K3Z1"/>
<dbReference type="PANTHER" id="PTHR10758">
    <property type="entry name" value="26S PROTEASOME NON-ATPASE REGULATORY SUBUNIT 3/COP9 SIGNALOSOME COMPLEX SUBUNIT 3"/>
    <property type="match status" value="1"/>
</dbReference>
<feature type="region of interest" description="Disordered" evidence="2">
    <location>
        <begin position="519"/>
        <end position="545"/>
    </location>
</feature>
<dbReference type="Pfam" id="PF22788">
    <property type="entry name" value="COP9_hel_rpt"/>
    <property type="match status" value="2"/>
</dbReference>
<evidence type="ECO:0000313" key="5">
    <source>
        <dbReference type="Proteomes" id="UP001620645"/>
    </source>
</evidence>
<sequence length="545" mass="60627">MVNTSAFFNAVQNLTCEASSKELAQFCRRWLDENAEKVNATEADRLVGMINLQTHTLGAICTLYVKLIKIRSDVELRDFLTNLYEQLPFFDLKQIHWALDIYNRFFENITDILLKRKVPLWGILLLERAILICSQGHPNRLTNLHASFFCLCLKARHFDRAVPFLHIDVVELFKRADGAATGASVEPGGDGSAAAVGGSVSDGGDKVSSSEKQQAQSSSTGSGIASLLQKAMNTVSGGGAGQSAKFEEPKTATQSHNQLNRRSVLLSFYYGALIYAALEQWEESALFLEHVICFPVMKKNSAIALDALKKYNIIWLILGRSKPIDSLPHYRLSVLQRNFVALASVYTKLWPLMQRNMDNKTDLVHTLFSYLSEKYTVFDRDRNVGLMKVLINVCRENAIKRLGNIFVSLQLDDVNRMAHLGQSLPANSDEMENAEQIIMRLRHKSPYFVARIDGRTQTVFFEEEAKSSKQQMAAQLQKKVDTAMADVITLASIVHSYEDAVRLNTNYVEKCAAQKEKLRGAGGNGGGSSSSMTFDDEGLFGGGSP</sequence>
<proteinExistence type="predicted"/>
<evidence type="ECO:0000313" key="4">
    <source>
        <dbReference type="EMBL" id="KAL3097418.1"/>
    </source>
</evidence>
<gene>
    <name evidence="4" type="ORF">niasHS_003866</name>
</gene>
<accession>A0ABD2K3Z1</accession>
<feature type="domain" description="COP9 signalosome complex subunit 3 N-terminal helical repeats" evidence="3">
    <location>
        <begin position="21"/>
        <end position="175"/>
    </location>
</feature>
<protein>
    <recommendedName>
        <fullName evidence="3">COP9 signalosome complex subunit 3 N-terminal helical repeats domain-containing protein</fullName>
    </recommendedName>
</protein>
<dbReference type="EMBL" id="JBICCN010000054">
    <property type="protein sequence ID" value="KAL3097418.1"/>
    <property type="molecule type" value="Genomic_DNA"/>
</dbReference>
<evidence type="ECO:0000256" key="1">
    <source>
        <dbReference type="ARBA" id="ARBA00022490"/>
    </source>
</evidence>
<evidence type="ECO:0000259" key="3">
    <source>
        <dbReference type="Pfam" id="PF22788"/>
    </source>
</evidence>
<dbReference type="InterPro" id="IPR055089">
    <property type="entry name" value="COP9_N"/>
</dbReference>
<name>A0ABD2K3Z1_HETSC</name>
<feature type="region of interest" description="Disordered" evidence="2">
    <location>
        <begin position="181"/>
        <end position="220"/>
    </location>
</feature>
<evidence type="ECO:0000256" key="2">
    <source>
        <dbReference type="SAM" id="MobiDB-lite"/>
    </source>
</evidence>
<dbReference type="Proteomes" id="UP001620645">
    <property type="component" value="Unassembled WGS sequence"/>
</dbReference>